<comment type="subcellular location">
    <subcellularLocation>
        <location evidence="1">Cell membrane</location>
        <topology evidence="1">Multi-pass membrane protein</topology>
    </subcellularLocation>
</comment>
<gene>
    <name evidence="14" type="ORF">SHALO_1402</name>
</gene>
<keyword evidence="15" id="KW-1185">Reference proteome</keyword>
<evidence type="ECO:0000256" key="3">
    <source>
        <dbReference type="ARBA" id="ARBA00022448"/>
    </source>
</evidence>
<dbReference type="GO" id="GO:0009055">
    <property type="term" value="F:electron transfer activity"/>
    <property type="evidence" value="ECO:0007669"/>
    <property type="project" value="InterPro"/>
</dbReference>
<feature type="transmembrane region" description="Helical" evidence="12">
    <location>
        <begin position="61"/>
        <end position="78"/>
    </location>
</feature>
<evidence type="ECO:0000256" key="2">
    <source>
        <dbReference type="ARBA" id="ARBA00008622"/>
    </source>
</evidence>
<sequence>MKRDIEFEFSAGLRWTHWLRAIAIFVLTVTGFYLTYVFIAPEASDEPILFLNAKFRMWHEIAGFLLIAITLFKTYLFFADRISSKERVSFLDFVSPKVWFGQLKYYLFMGEHPQLRGVYNPLQFIAYVGLYTMIFIISITGLILYVHSYQAGGIGGFLYDYMRPIEAMLGGLSMVREIHHIVMWGILIFLPIHIYMAIFNSIMGKEGSMDAIISGYKFHKQHPKH</sequence>
<dbReference type="RefSeq" id="WP_069477973.1">
    <property type="nucleotide sequence ID" value="NZ_CP017111.1"/>
</dbReference>
<dbReference type="NCBIfam" id="TIGR02125">
    <property type="entry name" value="CytB-hydogenase"/>
    <property type="match status" value="1"/>
</dbReference>
<keyword evidence="10" id="KW-0408">Iron</keyword>
<dbReference type="Proteomes" id="UP000094609">
    <property type="component" value="Chromosome"/>
</dbReference>
<evidence type="ECO:0000313" key="15">
    <source>
        <dbReference type="Proteomes" id="UP000094609"/>
    </source>
</evidence>
<reference evidence="15" key="1">
    <citation type="submission" date="2016-08" db="EMBL/GenBank/DDBJ databases">
        <title>Complete genome sequence of the organohalide-respiring Epsilonproteobacterium Sulfurospirillum halorespirans.</title>
        <authorList>
            <person name="Goris T."/>
            <person name="Zimmermann J."/>
            <person name="Schenz B."/>
            <person name="Lemos M."/>
            <person name="Hackermueller J."/>
            <person name="Diekert G."/>
        </authorList>
    </citation>
    <scope>NUCLEOTIDE SEQUENCE [LARGE SCALE GENOMIC DNA]</scope>
    <source>
        <strain>DSM 13726</strain>
        <strain evidence="15">PCE-M2</strain>
    </source>
</reference>
<name>A0A1D7TJI2_9BACT</name>
<dbReference type="PRINTS" id="PR00161">
    <property type="entry name" value="NIHGNASECYTB"/>
</dbReference>
<evidence type="ECO:0000256" key="7">
    <source>
        <dbReference type="ARBA" id="ARBA00022723"/>
    </source>
</evidence>
<dbReference type="InterPro" id="IPR016174">
    <property type="entry name" value="Di-haem_cyt_TM"/>
</dbReference>
<dbReference type="PROSITE" id="PS00882">
    <property type="entry name" value="NI_HGENASE_CYTB_1"/>
    <property type="match status" value="1"/>
</dbReference>
<evidence type="ECO:0000259" key="13">
    <source>
        <dbReference type="Pfam" id="PF01292"/>
    </source>
</evidence>
<dbReference type="AlphaFoldDB" id="A0A1D7TJI2"/>
<keyword evidence="8" id="KW-0249">Electron transport</keyword>
<dbReference type="GO" id="GO:0005506">
    <property type="term" value="F:iron ion binding"/>
    <property type="evidence" value="ECO:0007669"/>
    <property type="project" value="InterPro"/>
</dbReference>
<dbReference type="GO" id="GO:0022904">
    <property type="term" value="P:respiratory electron transport chain"/>
    <property type="evidence" value="ECO:0007669"/>
    <property type="project" value="InterPro"/>
</dbReference>
<evidence type="ECO:0000256" key="12">
    <source>
        <dbReference type="SAM" id="Phobius"/>
    </source>
</evidence>
<keyword evidence="7" id="KW-0479">Metal-binding</keyword>
<feature type="transmembrane region" description="Helical" evidence="12">
    <location>
        <begin position="124"/>
        <end position="146"/>
    </location>
</feature>
<evidence type="ECO:0000256" key="4">
    <source>
        <dbReference type="ARBA" id="ARBA00022475"/>
    </source>
</evidence>
<dbReference type="Pfam" id="PF01292">
    <property type="entry name" value="Ni_hydr_CYTB"/>
    <property type="match status" value="1"/>
</dbReference>
<evidence type="ECO:0000256" key="6">
    <source>
        <dbReference type="ARBA" id="ARBA00022692"/>
    </source>
</evidence>
<dbReference type="Gene3D" id="1.20.950.20">
    <property type="entry name" value="Transmembrane di-heme cytochromes, Chain C"/>
    <property type="match status" value="1"/>
</dbReference>
<feature type="domain" description="Cytochrome b561 bacterial/Ni-hydrogenase" evidence="13">
    <location>
        <begin position="9"/>
        <end position="215"/>
    </location>
</feature>
<dbReference type="GO" id="GO:0005886">
    <property type="term" value="C:plasma membrane"/>
    <property type="evidence" value="ECO:0007669"/>
    <property type="project" value="UniProtKB-SubCell"/>
</dbReference>
<dbReference type="EMBL" id="CP017111">
    <property type="protein sequence ID" value="AOO65178.1"/>
    <property type="molecule type" value="Genomic_DNA"/>
</dbReference>
<organism evidence="14 15">
    <name type="scientific">Sulfurospirillum halorespirans DSM 13726</name>
    <dbReference type="NCBI Taxonomy" id="1193502"/>
    <lineage>
        <taxon>Bacteria</taxon>
        <taxon>Pseudomonadati</taxon>
        <taxon>Campylobacterota</taxon>
        <taxon>Epsilonproteobacteria</taxon>
        <taxon>Campylobacterales</taxon>
        <taxon>Sulfurospirillaceae</taxon>
        <taxon>Sulfurospirillum</taxon>
    </lineage>
</organism>
<accession>A0A1D7TJI2</accession>
<dbReference type="PANTHER" id="PTHR30485:SF0">
    <property type="entry name" value="NI_FE-HYDROGENASE 1 B-TYPE CYTOCHROME SUBUNIT-RELATED"/>
    <property type="match status" value="1"/>
</dbReference>
<dbReference type="KEGG" id="shal:SHALO_1402"/>
<dbReference type="STRING" id="1193502.SHALO_1402"/>
<dbReference type="InterPro" id="IPR000516">
    <property type="entry name" value="Ni-dep_Hydgase_cyt-B"/>
</dbReference>
<evidence type="ECO:0000256" key="5">
    <source>
        <dbReference type="ARBA" id="ARBA00022617"/>
    </source>
</evidence>
<dbReference type="GO" id="GO:0020037">
    <property type="term" value="F:heme binding"/>
    <property type="evidence" value="ECO:0007669"/>
    <property type="project" value="TreeGrafter"/>
</dbReference>
<keyword evidence="9 12" id="KW-1133">Transmembrane helix</keyword>
<feature type="transmembrane region" description="Helical" evidence="12">
    <location>
        <begin position="21"/>
        <end position="41"/>
    </location>
</feature>
<dbReference type="InterPro" id="IPR051542">
    <property type="entry name" value="Hydrogenase_cytochrome"/>
</dbReference>
<keyword evidence="6 12" id="KW-0812">Transmembrane</keyword>
<evidence type="ECO:0000256" key="1">
    <source>
        <dbReference type="ARBA" id="ARBA00004651"/>
    </source>
</evidence>
<proteinExistence type="inferred from homology"/>
<evidence type="ECO:0000256" key="8">
    <source>
        <dbReference type="ARBA" id="ARBA00022982"/>
    </source>
</evidence>
<dbReference type="InterPro" id="IPR011577">
    <property type="entry name" value="Cyt_b561_bac/Ni-Hgenase"/>
</dbReference>
<comment type="similarity">
    <text evidence="2">Belongs to the HupC/HyaC/HydC family.</text>
</comment>
<keyword evidence="3" id="KW-0813">Transport</keyword>
<protein>
    <submittedName>
        <fullName evidence="14">Membrane-bound NiFe hydrogenase, cytochrome b subunit</fullName>
    </submittedName>
</protein>
<evidence type="ECO:0000313" key="14">
    <source>
        <dbReference type="EMBL" id="AOO65178.1"/>
    </source>
</evidence>
<evidence type="ECO:0000256" key="10">
    <source>
        <dbReference type="ARBA" id="ARBA00023004"/>
    </source>
</evidence>
<evidence type="ECO:0000256" key="9">
    <source>
        <dbReference type="ARBA" id="ARBA00022989"/>
    </source>
</evidence>
<evidence type="ECO:0000256" key="11">
    <source>
        <dbReference type="ARBA" id="ARBA00023136"/>
    </source>
</evidence>
<keyword evidence="11 12" id="KW-0472">Membrane</keyword>
<keyword evidence="4" id="KW-1003">Cell membrane</keyword>
<dbReference type="PANTHER" id="PTHR30485">
    <property type="entry name" value="NI/FE-HYDROGENASE 1 B-TYPE CYTOCHROME SUBUNIT"/>
    <property type="match status" value="1"/>
</dbReference>
<keyword evidence="5" id="KW-0349">Heme</keyword>
<feature type="transmembrane region" description="Helical" evidence="12">
    <location>
        <begin position="178"/>
        <end position="199"/>
    </location>
</feature>
<dbReference type="PATRIC" id="fig|1193502.14.peg.1422"/>
<dbReference type="SUPFAM" id="SSF81342">
    <property type="entry name" value="Transmembrane di-heme cytochromes"/>
    <property type="match status" value="1"/>
</dbReference>